<keyword evidence="3" id="KW-1185">Reference proteome</keyword>
<accession>A0ABN8NL72</accession>
<comment type="caution">
    <text evidence="2">The sequence shown here is derived from an EMBL/GenBank/DDBJ whole genome shotgun (WGS) entry which is preliminary data.</text>
</comment>
<evidence type="ECO:0000313" key="3">
    <source>
        <dbReference type="Proteomes" id="UP001159405"/>
    </source>
</evidence>
<feature type="compositionally biased region" description="Polar residues" evidence="1">
    <location>
        <begin position="208"/>
        <end position="217"/>
    </location>
</feature>
<evidence type="ECO:0000256" key="1">
    <source>
        <dbReference type="SAM" id="MobiDB-lite"/>
    </source>
</evidence>
<name>A0ABN8NL72_9CNID</name>
<reference evidence="2 3" key="1">
    <citation type="submission" date="2022-05" db="EMBL/GenBank/DDBJ databases">
        <authorList>
            <consortium name="Genoscope - CEA"/>
            <person name="William W."/>
        </authorList>
    </citation>
    <scope>NUCLEOTIDE SEQUENCE [LARGE SCALE GENOMIC DNA]</scope>
</reference>
<gene>
    <name evidence="2" type="ORF">PLOB_00020422</name>
</gene>
<evidence type="ECO:0000313" key="2">
    <source>
        <dbReference type="EMBL" id="CAH3112105.1"/>
    </source>
</evidence>
<protein>
    <submittedName>
        <fullName evidence="2">Uncharacterized protein</fullName>
    </submittedName>
</protein>
<organism evidence="2 3">
    <name type="scientific">Porites lobata</name>
    <dbReference type="NCBI Taxonomy" id="104759"/>
    <lineage>
        <taxon>Eukaryota</taxon>
        <taxon>Metazoa</taxon>
        <taxon>Cnidaria</taxon>
        <taxon>Anthozoa</taxon>
        <taxon>Hexacorallia</taxon>
        <taxon>Scleractinia</taxon>
        <taxon>Fungiina</taxon>
        <taxon>Poritidae</taxon>
        <taxon>Porites</taxon>
    </lineage>
</organism>
<dbReference type="EMBL" id="CALNXK010000024">
    <property type="protein sequence ID" value="CAH3112105.1"/>
    <property type="molecule type" value="Genomic_DNA"/>
</dbReference>
<dbReference type="Proteomes" id="UP001159405">
    <property type="component" value="Unassembled WGS sequence"/>
</dbReference>
<sequence length="233" mass="26511">MSYSYAVSSDRNERIVVYRAGSKTRPSFDDDVNTDKGPTFDDDVNTVKGKFATLSNIIRPHPRSFFISQSAKKSTSSKGEETRKLISELRSLEWVETSAFECQGGVSLISFSMLVYAINVYLDDNDPETPEDFNFQAELKAASHWDWLDDETRCLELGPYDDRRVKSAAEQTFHKWVEELDKERERRSFKKPKKESGSSDEDERVSGKQLQAGTCSPPTMKDLSAVCFSNTHF</sequence>
<feature type="region of interest" description="Disordered" evidence="1">
    <location>
        <begin position="185"/>
        <end position="222"/>
    </location>
</feature>
<proteinExistence type="predicted"/>